<evidence type="ECO:0000313" key="2">
    <source>
        <dbReference type="Proteomes" id="UP001243330"/>
    </source>
</evidence>
<comment type="caution">
    <text evidence="1">The sequence shown here is derived from an EMBL/GenBank/DDBJ whole genome shotgun (WGS) entry which is preliminary data.</text>
</comment>
<gene>
    <name evidence="1" type="ORF">CCHR01_12327</name>
</gene>
<name>A0AAD9ACV3_9PEZI</name>
<dbReference type="EMBL" id="JAQOWY010000287">
    <property type="protein sequence ID" value="KAK1845060.1"/>
    <property type="molecule type" value="Genomic_DNA"/>
</dbReference>
<organism evidence="1 2">
    <name type="scientific">Colletotrichum chrysophilum</name>
    <dbReference type="NCBI Taxonomy" id="1836956"/>
    <lineage>
        <taxon>Eukaryota</taxon>
        <taxon>Fungi</taxon>
        <taxon>Dikarya</taxon>
        <taxon>Ascomycota</taxon>
        <taxon>Pezizomycotina</taxon>
        <taxon>Sordariomycetes</taxon>
        <taxon>Hypocreomycetidae</taxon>
        <taxon>Glomerellales</taxon>
        <taxon>Glomerellaceae</taxon>
        <taxon>Colletotrichum</taxon>
        <taxon>Colletotrichum gloeosporioides species complex</taxon>
    </lineage>
</organism>
<proteinExistence type="predicted"/>
<protein>
    <submittedName>
        <fullName evidence="1">Uncharacterized protein</fullName>
    </submittedName>
</protein>
<sequence length="159" mass="17307">MSGSFSTACSSLKLPRRFVSSSTSLHWQAPHWLLVTRPVLGSGSLSLRSIDIRSRVVSGAPVPSLPFTIVRGGGRVTATTTKGDNDNGHTLRTRLPGPLEAFHRASTAFCFLPRAPFCSLGSRRWARSTLNSELYRPVGMPADNLLSLDVGHDATYRRD</sequence>
<evidence type="ECO:0000313" key="1">
    <source>
        <dbReference type="EMBL" id="KAK1845060.1"/>
    </source>
</evidence>
<dbReference type="Proteomes" id="UP001243330">
    <property type="component" value="Unassembled WGS sequence"/>
</dbReference>
<reference evidence="1" key="1">
    <citation type="submission" date="2023-01" db="EMBL/GenBank/DDBJ databases">
        <title>Colletotrichum chrysophilum M932 genome sequence.</title>
        <authorList>
            <person name="Baroncelli R."/>
        </authorList>
    </citation>
    <scope>NUCLEOTIDE SEQUENCE</scope>
    <source>
        <strain evidence="1">M932</strain>
    </source>
</reference>
<keyword evidence="2" id="KW-1185">Reference proteome</keyword>
<dbReference type="AlphaFoldDB" id="A0AAD9ACV3"/>
<accession>A0AAD9ACV3</accession>